<organism evidence="2 3">
    <name type="scientific">Elasticomyces elasticus</name>
    <dbReference type="NCBI Taxonomy" id="574655"/>
    <lineage>
        <taxon>Eukaryota</taxon>
        <taxon>Fungi</taxon>
        <taxon>Dikarya</taxon>
        <taxon>Ascomycota</taxon>
        <taxon>Pezizomycotina</taxon>
        <taxon>Dothideomycetes</taxon>
        <taxon>Dothideomycetidae</taxon>
        <taxon>Mycosphaerellales</taxon>
        <taxon>Teratosphaeriaceae</taxon>
        <taxon>Elasticomyces</taxon>
    </lineage>
</organism>
<dbReference type="Proteomes" id="UP001310594">
    <property type="component" value="Unassembled WGS sequence"/>
</dbReference>
<dbReference type="EMBL" id="JAVRQU010000019">
    <property type="protein sequence ID" value="KAK5692506.1"/>
    <property type="molecule type" value="Genomic_DNA"/>
</dbReference>
<name>A0AAN7W241_9PEZI</name>
<gene>
    <name evidence="2" type="ORF">LTR97_010815</name>
</gene>
<evidence type="ECO:0000313" key="2">
    <source>
        <dbReference type="EMBL" id="KAK5692506.1"/>
    </source>
</evidence>
<dbReference type="AlphaFoldDB" id="A0AAN7W241"/>
<proteinExistence type="predicted"/>
<sequence>MPGDLMLATEMELSPRRTSGQPSRNGFNSTTTARLRSPMRRPVDKYSQVANELPSLLATAIDGNSPDQARLGLGVTDALADIRTWATEKPENMVKLANMLRVADLSTPINLTSQTQIGFNMAAVDADGQIRRHDAEPEVMRALGSCVKQAWLELGHGVMDTNEPCGAGTSCCNVQ</sequence>
<comment type="caution">
    <text evidence="2">The sequence shown here is derived from an EMBL/GenBank/DDBJ whole genome shotgun (WGS) entry which is preliminary data.</text>
</comment>
<reference evidence="2" key="1">
    <citation type="submission" date="2023-08" db="EMBL/GenBank/DDBJ databases">
        <title>Black Yeasts Isolated from many extreme environments.</title>
        <authorList>
            <person name="Coleine C."/>
            <person name="Stajich J.E."/>
            <person name="Selbmann L."/>
        </authorList>
    </citation>
    <scope>NUCLEOTIDE SEQUENCE</scope>
    <source>
        <strain evidence="2">CCFEE 5810</strain>
    </source>
</reference>
<evidence type="ECO:0000313" key="3">
    <source>
        <dbReference type="Proteomes" id="UP001310594"/>
    </source>
</evidence>
<accession>A0AAN7W241</accession>
<feature type="region of interest" description="Disordered" evidence="1">
    <location>
        <begin position="12"/>
        <end position="33"/>
    </location>
</feature>
<evidence type="ECO:0000256" key="1">
    <source>
        <dbReference type="SAM" id="MobiDB-lite"/>
    </source>
</evidence>
<protein>
    <submittedName>
        <fullName evidence="2">Uncharacterized protein</fullName>
    </submittedName>
</protein>
<feature type="compositionally biased region" description="Polar residues" evidence="1">
    <location>
        <begin position="16"/>
        <end position="33"/>
    </location>
</feature>